<dbReference type="PANTHER" id="PTHR35020">
    <property type="entry name" value="N-ACETYLGLUCOSAMINE-INDUCED PROTEIN 1"/>
    <property type="match status" value="1"/>
</dbReference>
<feature type="region of interest" description="Disordered" evidence="1">
    <location>
        <begin position="91"/>
        <end position="125"/>
    </location>
</feature>
<dbReference type="eggNOG" id="ENOG502S263">
    <property type="taxonomic scope" value="Eukaryota"/>
</dbReference>
<evidence type="ECO:0000256" key="1">
    <source>
        <dbReference type="SAM" id="MobiDB-lite"/>
    </source>
</evidence>
<dbReference type="Proteomes" id="UP000018001">
    <property type="component" value="Unassembled WGS sequence"/>
</dbReference>
<dbReference type="PANTHER" id="PTHR35020:SF2">
    <property type="entry name" value="N-ACETYLGLUCOSAMINE-INDUCED PROTEIN 1"/>
    <property type="match status" value="1"/>
</dbReference>
<organism evidence="2 3">
    <name type="scientific">Byssochlamys spectabilis (strain No. 5 / NBRC 109023)</name>
    <name type="common">Paecilomyces variotii</name>
    <dbReference type="NCBI Taxonomy" id="1356009"/>
    <lineage>
        <taxon>Eukaryota</taxon>
        <taxon>Fungi</taxon>
        <taxon>Dikarya</taxon>
        <taxon>Ascomycota</taxon>
        <taxon>Pezizomycotina</taxon>
        <taxon>Eurotiomycetes</taxon>
        <taxon>Eurotiomycetidae</taxon>
        <taxon>Eurotiales</taxon>
        <taxon>Thermoascaceae</taxon>
        <taxon>Paecilomyces</taxon>
    </lineage>
</organism>
<dbReference type="InParanoid" id="V5G5M9"/>
<feature type="compositionally biased region" description="Low complexity" evidence="1">
    <location>
        <begin position="108"/>
        <end position="122"/>
    </location>
</feature>
<accession>V5G5M9</accession>
<reference evidence="3" key="1">
    <citation type="journal article" date="2014" name="Genome Announc.">
        <title>Draft genome sequence of the formaldehyde-resistant fungus Byssochlamys spectabilis No. 5 (anamorph Paecilomyces variotii No. 5) (NBRC109023).</title>
        <authorList>
            <person name="Oka T."/>
            <person name="Ekino K."/>
            <person name="Fukuda K."/>
            <person name="Nomura Y."/>
        </authorList>
    </citation>
    <scope>NUCLEOTIDE SEQUENCE [LARGE SCALE GENOMIC DNA]</scope>
    <source>
        <strain evidence="3">No. 5 / NBRC 109023</strain>
    </source>
</reference>
<evidence type="ECO:0008006" key="4">
    <source>
        <dbReference type="Google" id="ProtNLM"/>
    </source>
</evidence>
<proteinExistence type="predicted"/>
<dbReference type="FunCoup" id="V5G5M9">
    <property type="interactions" value="2"/>
</dbReference>
<keyword evidence="3" id="KW-1185">Reference proteome</keyword>
<comment type="caution">
    <text evidence="2">The sequence shown here is derived from an EMBL/GenBank/DDBJ whole genome shotgun (WGS) entry which is preliminary data.</text>
</comment>
<dbReference type="GO" id="GO:0005737">
    <property type="term" value="C:cytoplasm"/>
    <property type="evidence" value="ECO:0007669"/>
    <property type="project" value="TreeGrafter"/>
</dbReference>
<dbReference type="HOGENOM" id="CLU_075862_0_0_1"/>
<gene>
    <name evidence="2" type="ORF">PVAR5_4832</name>
</gene>
<dbReference type="InterPro" id="IPR022036">
    <property type="entry name" value="DUF3605"/>
</dbReference>
<evidence type="ECO:0000313" key="3">
    <source>
        <dbReference type="Proteomes" id="UP000018001"/>
    </source>
</evidence>
<dbReference type="GO" id="GO:0006044">
    <property type="term" value="P:N-acetylglucosamine metabolic process"/>
    <property type="evidence" value="ECO:0007669"/>
    <property type="project" value="TreeGrafter"/>
</dbReference>
<dbReference type="AlphaFoldDB" id="V5G5M9"/>
<dbReference type="Pfam" id="PF12239">
    <property type="entry name" value="DUF3605"/>
    <property type="match status" value="1"/>
</dbReference>
<evidence type="ECO:0000313" key="2">
    <source>
        <dbReference type="EMBL" id="GAD96182.1"/>
    </source>
</evidence>
<dbReference type="OrthoDB" id="498286at2759"/>
<dbReference type="EMBL" id="BAUL01000155">
    <property type="protein sequence ID" value="GAD96182.1"/>
    <property type="molecule type" value="Genomic_DNA"/>
</dbReference>
<protein>
    <recommendedName>
        <fullName evidence="4">N-acetylglucosamine-induced protein 1</fullName>
    </recommendedName>
</protein>
<sequence length="250" mass="28210">MGSITPNAPAPFNLTSVDRQILSMTDEEYVPHDWENLKELIARNALDELKRKPSDLRRYMAWSSETKAVYGSITNYICQERLRWHEPEQLAAPTEDDGPKKKNGGVPTTTATATTGSATATADSRPVIPYKNPVPFADPEDYRVLRNDWPYGLAPGITHLVVWLKTPVAVKPDDGDVTDESRARIEEFVQRTFIDKLKRAGFANPKENVTWFKNPVALQSVRALEHVHVLVKDVPDEIIEEWTGEKTKCN</sequence>
<name>V5G5M9_BYSSN</name>